<dbReference type="Gene3D" id="3.20.20.70">
    <property type="entry name" value="Aldolase class I"/>
    <property type="match status" value="1"/>
</dbReference>
<dbReference type="PANTHER" id="PTHR42917">
    <property type="entry name" value="2,4-DIENOYL-COA REDUCTASE"/>
    <property type="match status" value="1"/>
</dbReference>
<dbReference type="GO" id="GO:0046872">
    <property type="term" value="F:metal ion binding"/>
    <property type="evidence" value="ECO:0007669"/>
    <property type="project" value="UniProtKB-KW"/>
</dbReference>
<gene>
    <name evidence="12" type="ORF">METZ01_LOCUS29072</name>
</gene>
<evidence type="ECO:0000259" key="10">
    <source>
        <dbReference type="Pfam" id="PF00724"/>
    </source>
</evidence>
<dbReference type="EMBL" id="UINC01001270">
    <property type="protein sequence ID" value="SUZ76218.1"/>
    <property type="molecule type" value="Genomic_DNA"/>
</dbReference>
<dbReference type="InterPro" id="IPR036188">
    <property type="entry name" value="FAD/NAD-bd_sf"/>
</dbReference>
<dbReference type="PRINTS" id="PR00411">
    <property type="entry name" value="PNDRDTASEI"/>
</dbReference>
<evidence type="ECO:0000256" key="6">
    <source>
        <dbReference type="ARBA" id="ARBA00022723"/>
    </source>
</evidence>
<evidence type="ECO:0008006" key="13">
    <source>
        <dbReference type="Google" id="ProtNLM"/>
    </source>
</evidence>
<accession>A0A381QB66</accession>
<dbReference type="InterPro" id="IPR001155">
    <property type="entry name" value="OxRdtase_FMN_N"/>
</dbReference>
<reference evidence="12" key="1">
    <citation type="submission" date="2018-05" db="EMBL/GenBank/DDBJ databases">
        <authorList>
            <person name="Lanie J.A."/>
            <person name="Ng W.-L."/>
            <person name="Kazmierczak K.M."/>
            <person name="Andrzejewski T.M."/>
            <person name="Davidsen T.M."/>
            <person name="Wayne K.J."/>
            <person name="Tettelin H."/>
            <person name="Glass J.I."/>
            <person name="Rusch D."/>
            <person name="Podicherti R."/>
            <person name="Tsui H.-C.T."/>
            <person name="Winkler M.E."/>
        </authorList>
    </citation>
    <scope>NUCLEOTIDE SEQUENCE</scope>
</reference>
<keyword evidence="8" id="KW-0408">Iron</keyword>
<evidence type="ECO:0000256" key="4">
    <source>
        <dbReference type="ARBA" id="ARBA00022630"/>
    </source>
</evidence>
<dbReference type="GO" id="GO:0016491">
    <property type="term" value="F:oxidoreductase activity"/>
    <property type="evidence" value="ECO:0007669"/>
    <property type="project" value="UniProtKB-KW"/>
</dbReference>
<dbReference type="SUPFAM" id="SSF51905">
    <property type="entry name" value="FAD/NAD(P)-binding domain"/>
    <property type="match status" value="1"/>
</dbReference>
<evidence type="ECO:0000256" key="5">
    <source>
        <dbReference type="ARBA" id="ARBA00022643"/>
    </source>
</evidence>
<name>A0A381QB66_9ZZZZ</name>
<comment type="cofactor">
    <cofactor evidence="1">
        <name>FMN</name>
        <dbReference type="ChEBI" id="CHEBI:58210"/>
    </cofactor>
</comment>
<keyword evidence="7" id="KW-0560">Oxidoreductase</keyword>
<evidence type="ECO:0000256" key="9">
    <source>
        <dbReference type="ARBA" id="ARBA00023014"/>
    </source>
</evidence>
<keyword evidence="4" id="KW-0285">Flavoprotein</keyword>
<dbReference type="CDD" id="cd04734">
    <property type="entry name" value="OYE_like_3_FMN"/>
    <property type="match status" value="1"/>
</dbReference>
<evidence type="ECO:0000259" key="11">
    <source>
        <dbReference type="Pfam" id="PF07992"/>
    </source>
</evidence>
<evidence type="ECO:0000256" key="1">
    <source>
        <dbReference type="ARBA" id="ARBA00001917"/>
    </source>
</evidence>
<dbReference type="Gene3D" id="3.50.50.60">
    <property type="entry name" value="FAD/NAD(P)-binding domain"/>
    <property type="match status" value="1"/>
</dbReference>
<dbReference type="Pfam" id="PF07992">
    <property type="entry name" value="Pyr_redox_2"/>
    <property type="match status" value="1"/>
</dbReference>
<comment type="similarity">
    <text evidence="3">In the N-terminal section; belongs to the NADH:flavin oxidoreductase/NADH oxidase family.</text>
</comment>
<dbReference type="InterPro" id="IPR023753">
    <property type="entry name" value="FAD/NAD-binding_dom"/>
</dbReference>
<evidence type="ECO:0000256" key="3">
    <source>
        <dbReference type="ARBA" id="ARBA00011048"/>
    </source>
</evidence>
<dbReference type="AlphaFoldDB" id="A0A381QB66"/>
<dbReference type="InterPro" id="IPR013785">
    <property type="entry name" value="Aldolase_TIM"/>
</dbReference>
<protein>
    <recommendedName>
        <fullName evidence="13">NADH:flavin oxidoreductase/NADH oxidase N-terminal domain-containing protein</fullName>
    </recommendedName>
</protein>
<dbReference type="Pfam" id="PF00724">
    <property type="entry name" value="Oxidored_FMN"/>
    <property type="match status" value="1"/>
</dbReference>
<keyword evidence="6" id="KW-0479">Metal-binding</keyword>
<evidence type="ECO:0000256" key="8">
    <source>
        <dbReference type="ARBA" id="ARBA00023004"/>
    </source>
</evidence>
<keyword evidence="9" id="KW-0411">Iron-sulfur</keyword>
<organism evidence="12">
    <name type="scientific">marine metagenome</name>
    <dbReference type="NCBI Taxonomy" id="408172"/>
    <lineage>
        <taxon>unclassified sequences</taxon>
        <taxon>metagenomes</taxon>
        <taxon>ecological metagenomes</taxon>
    </lineage>
</organism>
<dbReference type="PANTHER" id="PTHR42917:SF2">
    <property type="entry name" value="2,4-DIENOYL-COA REDUCTASE [(2E)-ENOYL-COA-PRODUCING]"/>
    <property type="match status" value="1"/>
</dbReference>
<keyword evidence="5" id="KW-0288">FMN</keyword>
<evidence type="ECO:0000313" key="12">
    <source>
        <dbReference type="EMBL" id="SUZ76218.1"/>
    </source>
</evidence>
<sequence length="663" mass="73948">MSTNKNFPRLFSPIEIRGRSLRNRIVFGAHTTNMSEQGLPGERHLAYYRERAMGGAAMLVIEPMPVHPAAVLTRGNFRHGSDEVIPHFRKITEAVQEEGALILQQLYHVGQHGDSDNSYHANWSPSGLPSYHDSDGSHAMNDAEIEETIECFVQAARRCRDAGFDGVEVWAAYHGIVDQFWTPWSNRRKDRWGGSLENRTRFSREIITRIRKLCGDDFIVGISVNDEPDFEVALQRESIAEIIAYHERDNLIDYVSCGTGSYFDFYKLMPTFLYPERLGADLAEVLKSAVSHALVIAESHVRTPENAEAVLSAEQADLVSIVRGQIADPHLSNKAREGRADDIRTCLSCNQMCWGRRSRDYWISCLVNPSAGREFEWGGDRFEKTTTPKQILVVGGGPAGLEAARVSAERGHIVTLAEATDRLGGQFRLAGMQPRRGQILDLLDWYDRQLSRLDVEVRLNTFLEEEDIREIGSDSTILATGSYPPNSGFQKAIPHVEKLPGIELGGVFSAEDVMARRARLGKRVLLLDEGGNWKGCGTAWKLAEDGHEVTLITPDPLIGKELQRTTADYPLRQRLAKLGVRFILESAITCWNHEGAEVFCFLDGTKQFVGADSLVFSTTNIAEDSLMQHLQDSGMHVLNIGDSAGPRQAPFVIYEGRLTALNI</sequence>
<dbReference type="PRINTS" id="PR00368">
    <property type="entry name" value="FADPNR"/>
</dbReference>
<feature type="domain" description="FAD/NAD(P)-binding" evidence="11">
    <location>
        <begin position="390"/>
        <end position="626"/>
    </location>
</feature>
<dbReference type="GO" id="GO:0010181">
    <property type="term" value="F:FMN binding"/>
    <property type="evidence" value="ECO:0007669"/>
    <property type="project" value="InterPro"/>
</dbReference>
<dbReference type="Gene3D" id="3.40.50.720">
    <property type="entry name" value="NAD(P)-binding Rossmann-like Domain"/>
    <property type="match status" value="1"/>
</dbReference>
<comment type="cofactor">
    <cofactor evidence="2">
        <name>[4Fe-4S] cluster</name>
        <dbReference type="ChEBI" id="CHEBI:49883"/>
    </cofactor>
</comment>
<feature type="domain" description="NADH:flavin oxidoreductase/NADH oxidase N-terminal" evidence="10">
    <location>
        <begin position="10"/>
        <end position="341"/>
    </location>
</feature>
<dbReference type="GO" id="GO:0051536">
    <property type="term" value="F:iron-sulfur cluster binding"/>
    <property type="evidence" value="ECO:0007669"/>
    <property type="project" value="UniProtKB-KW"/>
</dbReference>
<evidence type="ECO:0000256" key="2">
    <source>
        <dbReference type="ARBA" id="ARBA00001966"/>
    </source>
</evidence>
<proteinExistence type="inferred from homology"/>
<evidence type="ECO:0000256" key="7">
    <source>
        <dbReference type="ARBA" id="ARBA00023002"/>
    </source>
</evidence>
<dbReference type="InterPro" id="IPR051793">
    <property type="entry name" value="NADH:flavin_oxidoreductase"/>
</dbReference>
<dbReference type="SUPFAM" id="SSF51395">
    <property type="entry name" value="FMN-linked oxidoreductases"/>
    <property type="match status" value="1"/>
</dbReference>